<dbReference type="RefSeq" id="WP_308473737.1">
    <property type="nucleotide sequence ID" value="NZ_OY726394.1"/>
</dbReference>
<gene>
    <name evidence="1" type="ORF">MU0083_003014</name>
</gene>
<evidence type="ECO:0000313" key="1">
    <source>
        <dbReference type="EMBL" id="CAJ1502763.1"/>
    </source>
</evidence>
<protein>
    <recommendedName>
        <fullName evidence="3">ESX-1 secretion-associated protein</fullName>
    </recommendedName>
</protein>
<sequence>MGRQLLYLDPAALHAIADRLESTSAEIDTARIRLGGLVFDGRTAGRDHAGAGDALRATLQSWSPELARWSRASAEIAVALRAGLVRYTDAEAVATERVG</sequence>
<reference evidence="1 2" key="1">
    <citation type="submission" date="2023-08" db="EMBL/GenBank/DDBJ databases">
        <authorList>
            <person name="Folkvardsen B D."/>
            <person name="Norman A."/>
        </authorList>
    </citation>
    <scope>NUCLEOTIDE SEQUENCE [LARGE SCALE GENOMIC DNA]</scope>
    <source>
        <strain evidence="1 2">Mu0083</strain>
    </source>
</reference>
<name>A0ABN9N9P3_9MYCO</name>
<keyword evidence="2" id="KW-1185">Reference proteome</keyword>
<dbReference type="Proteomes" id="UP001190336">
    <property type="component" value="Chromosome"/>
</dbReference>
<dbReference type="EMBL" id="OY726394">
    <property type="protein sequence ID" value="CAJ1502763.1"/>
    <property type="molecule type" value="Genomic_DNA"/>
</dbReference>
<organism evidence="1 2">
    <name type="scientific">[Mycobacterium] kokjensenii</name>
    <dbReference type="NCBI Taxonomy" id="3064287"/>
    <lineage>
        <taxon>Bacteria</taxon>
        <taxon>Bacillati</taxon>
        <taxon>Actinomycetota</taxon>
        <taxon>Actinomycetes</taxon>
        <taxon>Mycobacteriales</taxon>
        <taxon>Mycobacteriaceae</taxon>
        <taxon>Mycolicibacter</taxon>
    </lineage>
</organism>
<evidence type="ECO:0008006" key="3">
    <source>
        <dbReference type="Google" id="ProtNLM"/>
    </source>
</evidence>
<proteinExistence type="predicted"/>
<evidence type="ECO:0000313" key="2">
    <source>
        <dbReference type="Proteomes" id="UP001190336"/>
    </source>
</evidence>
<accession>A0ABN9N9P3</accession>